<evidence type="ECO:0000259" key="11">
    <source>
        <dbReference type="Pfam" id="PF24894"/>
    </source>
</evidence>
<feature type="domain" description="Nucleotidyl transferase" evidence="10">
    <location>
        <begin position="11"/>
        <end position="280"/>
    </location>
</feature>
<sequence>MRRPNPSILTFVMAGGRGERLHPLTLERGKPAVPFGSKYRIVDFVLSSLVNSGCLAIYVLVQYKAQSLIDHLRRSWTIGGGIHEHFITAVPPQQREGEFWFKGTADAVHQNRNLVTDHDPDLVFVFGADHVYRMDVRQMVSFHLARGADATISALPVPVGEAGGFGVLAVDGEGRVARFDEKPARPQPMPGDPGRALASMGNYVFNAQVLVDALASDSGRSGAHDFGRTIIPALLAERRKLYAYDFLQNEVPGVKPTEERGYWRDVGTIPAYWNAQMDLLGESPCFDLLNAQWPIRTAPYLGPGGQIVSAEIRDSIIGEGVYIQDARVRRSIVGRGVVLEGGVEVEDSILMDHTIVGEDARVERAIVDRFNQIPPGAVVSAREAARFPGAHLDPSGIVVFPRGFTRRV</sequence>
<dbReference type="EC" id="2.7.7.27" evidence="9"/>
<dbReference type="InterPro" id="IPR005835">
    <property type="entry name" value="NTP_transferase_dom"/>
</dbReference>
<reference evidence="12" key="1">
    <citation type="submission" date="2020-07" db="EMBL/GenBank/DDBJ databases">
        <title>Huge and variable diversity of episymbiotic CPR bacteria and DPANN archaea in groundwater ecosystems.</title>
        <authorList>
            <person name="He C.Y."/>
            <person name="Keren R."/>
            <person name="Whittaker M."/>
            <person name="Farag I.F."/>
            <person name="Doudna J."/>
            <person name="Cate J.H.D."/>
            <person name="Banfield J.F."/>
        </authorList>
    </citation>
    <scope>NUCLEOTIDE SEQUENCE</scope>
    <source>
        <strain evidence="12">NC_groundwater_1370_Ag_S-0.2um_69_93</strain>
    </source>
</reference>
<evidence type="ECO:0000256" key="4">
    <source>
        <dbReference type="ARBA" id="ARBA00022695"/>
    </source>
</evidence>
<dbReference type="HAMAP" id="MF_00624">
    <property type="entry name" value="GlgC"/>
    <property type="match status" value="1"/>
</dbReference>
<dbReference type="Pfam" id="PF00483">
    <property type="entry name" value="NTP_transferase"/>
    <property type="match status" value="1"/>
</dbReference>
<dbReference type="NCBIfam" id="NF002023">
    <property type="entry name" value="PRK00844.1"/>
    <property type="match status" value="1"/>
</dbReference>
<dbReference type="Gene3D" id="3.90.550.10">
    <property type="entry name" value="Spore Coat Polysaccharide Biosynthesis Protein SpsA, Chain A"/>
    <property type="match status" value="1"/>
</dbReference>
<feature type="site" description="Could play a key role in the communication between the regulatory and the substrate sites" evidence="9">
    <location>
        <position position="62"/>
    </location>
</feature>
<dbReference type="PANTHER" id="PTHR43523:SF2">
    <property type="entry name" value="GLUCOSE-1-PHOSPHATE ADENYLYLTRANSFERASE"/>
    <property type="match status" value="1"/>
</dbReference>
<dbReference type="InterPro" id="IPR011004">
    <property type="entry name" value="Trimer_LpxA-like_sf"/>
</dbReference>
<evidence type="ECO:0000313" key="12">
    <source>
        <dbReference type="EMBL" id="MBI4251206.1"/>
    </source>
</evidence>
<dbReference type="SUPFAM" id="SSF53448">
    <property type="entry name" value="Nucleotide-diphospho-sugar transferases"/>
    <property type="match status" value="1"/>
</dbReference>
<dbReference type="CDD" id="cd04651">
    <property type="entry name" value="LbH_G1P_AT_C"/>
    <property type="match status" value="1"/>
</dbReference>
<proteinExistence type="inferred from homology"/>
<comment type="function">
    <text evidence="9">Involved in the biosynthesis of ADP-glucose, a building block required for the elongation reactions to produce glycogen. Catalyzes the reaction between ATP and alpha-D-glucose 1-phosphate (G1P) to produce pyrophosphate and ADP-Glc.</text>
</comment>
<evidence type="ECO:0000256" key="1">
    <source>
        <dbReference type="ARBA" id="ARBA00010443"/>
    </source>
</evidence>
<dbReference type="PANTHER" id="PTHR43523">
    <property type="entry name" value="GLUCOSE-1-PHOSPHATE ADENYLYLTRANSFERASE-RELATED"/>
    <property type="match status" value="1"/>
</dbReference>
<organism evidence="12 13">
    <name type="scientific">Tectimicrobiota bacterium</name>
    <dbReference type="NCBI Taxonomy" id="2528274"/>
    <lineage>
        <taxon>Bacteria</taxon>
        <taxon>Pseudomonadati</taxon>
        <taxon>Nitrospinota/Tectimicrobiota group</taxon>
        <taxon>Candidatus Tectimicrobiota</taxon>
    </lineage>
</organism>
<keyword evidence="6 9" id="KW-0067">ATP-binding</keyword>
<feature type="site" description="Could play a key role in the communication between the regulatory and the substrate sites" evidence="9">
    <location>
        <position position="100"/>
    </location>
</feature>
<dbReference type="GO" id="GO:0008878">
    <property type="term" value="F:glucose-1-phosphate adenylyltransferase activity"/>
    <property type="evidence" value="ECO:0007669"/>
    <property type="project" value="UniProtKB-UniRule"/>
</dbReference>
<evidence type="ECO:0000256" key="9">
    <source>
        <dbReference type="HAMAP-Rule" id="MF_00624"/>
    </source>
</evidence>
<evidence type="ECO:0000256" key="2">
    <source>
        <dbReference type="ARBA" id="ARBA00022600"/>
    </source>
</evidence>
<dbReference type="Gene3D" id="2.160.10.10">
    <property type="entry name" value="Hexapeptide repeat proteins"/>
    <property type="match status" value="1"/>
</dbReference>
<dbReference type="InterPro" id="IPR029044">
    <property type="entry name" value="Nucleotide-diphossugar_trans"/>
</dbReference>
<evidence type="ECO:0000256" key="7">
    <source>
        <dbReference type="ARBA" id="ARBA00023056"/>
    </source>
</evidence>
<evidence type="ECO:0000313" key="13">
    <source>
        <dbReference type="Proteomes" id="UP000752292"/>
    </source>
</evidence>
<evidence type="ECO:0000259" key="10">
    <source>
        <dbReference type="Pfam" id="PF00483"/>
    </source>
</evidence>
<dbReference type="EMBL" id="JACQRX010000086">
    <property type="protein sequence ID" value="MBI4251206.1"/>
    <property type="molecule type" value="Genomic_DNA"/>
</dbReference>
<dbReference type="PROSITE" id="PS00809">
    <property type="entry name" value="ADP_GLC_PYROPHOSPH_2"/>
    <property type="match status" value="1"/>
</dbReference>
<keyword evidence="5 9" id="KW-0547">Nucleotide-binding</keyword>
<dbReference type="PROSITE" id="PS00810">
    <property type="entry name" value="ADP_GLC_PYROPHOSPH_3"/>
    <property type="match status" value="1"/>
</dbReference>
<dbReference type="GO" id="GO:0005524">
    <property type="term" value="F:ATP binding"/>
    <property type="evidence" value="ECO:0007669"/>
    <property type="project" value="UniProtKB-KW"/>
</dbReference>
<dbReference type="InterPro" id="IPR005836">
    <property type="entry name" value="ADP_Glu_pyroP_CS"/>
</dbReference>
<dbReference type="InterPro" id="IPR056818">
    <property type="entry name" value="GlmU/GlgC-like_hexapep"/>
</dbReference>
<dbReference type="InterPro" id="IPR011831">
    <property type="entry name" value="ADP-Glc_PPase"/>
</dbReference>
<evidence type="ECO:0000256" key="3">
    <source>
        <dbReference type="ARBA" id="ARBA00022679"/>
    </source>
</evidence>
<dbReference type="Pfam" id="PF24894">
    <property type="entry name" value="Hexapep_GlmU"/>
    <property type="match status" value="1"/>
</dbReference>
<protein>
    <recommendedName>
        <fullName evidence="9">Glucose-1-phosphate adenylyltransferase</fullName>
        <ecNumber evidence="9">2.7.7.27</ecNumber>
    </recommendedName>
    <alternativeName>
        <fullName evidence="9">ADP-glucose pyrophosphorylase</fullName>
        <shortName evidence="9">ADPGlc PPase</shortName>
    </alternativeName>
    <alternativeName>
        <fullName evidence="9">ADP-glucose synthase</fullName>
    </alternativeName>
</protein>
<feature type="domain" description="Glucose-1-phosphate adenylyltransferase/Bifunctional protein GlmU-like C-terminal hexapeptide" evidence="11">
    <location>
        <begin position="310"/>
        <end position="399"/>
    </location>
</feature>
<feature type="binding site" evidence="9">
    <location>
        <position position="166"/>
    </location>
    <ligand>
        <name>alpha-D-glucose 1-phosphate</name>
        <dbReference type="ChEBI" id="CHEBI:58601"/>
    </ligand>
</feature>
<dbReference type="GO" id="GO:0005978">
    <property type="term" value="P:glycogen biosynthetic process"/>
    <property type="evidence" value="ECO:0007669"/>
    <property type="project" value="UniProtKB-UniRule"/>
</dbReference>
<comment type="pathway">
    <text evidence="9">Glycan biosynthesis; glycogen biosynthesis.</text>
</comment>
<accession>A0A932ZTT6</accession>
<keyword evidence="7 9" id="KW-0320">Glycogen biosynthesis</keyword>
<evidence type="ECO:0000256" key="5">
    <source>
        <dbReference type="ARBA" id="ARBA00022741"/>
    </source>
</evidence>
<comment type="similarity">
    <text evidence="1 9">Belongs to the bacterial/plant glucose-1-phosphate adenylyltransferase family.</text>
</comment>
<dbReference type="SUPFAM" id="SSF51161">
    <property type="entry name" value="Trimeric LpxA-like enzymes"/>
    <property type="match status" value="1"/>
</dbReference>
<dbReference type="Proteomes" id="UP000752292">
    <property type="component" value="Unassembled WGS sequence"/>
</dbReference>
<comment type="caution">
    <text evidence="12">The sequence shown here is derived from an EMBL/GenBank/DDBJ whole genome shotgun (WGS) entry which is preliminary data.</text>
</comment>
<name>A0A932ZTT6_UNCTE</name>
<feature type="binding site" evidence="9">
    <location>
        <position position="199"/>
    </location>
    <ligand>
        <name>alpha-D-glucose 1-phosphate</name>
        <dbReference type="ChEBI" id="CHEBI:58601"/>
    </ligand>
</feature>
<dbReference type="InterPro" id="IPR023049">
    <property type="entry name" value="GlgC_bac"/>
</dbReference>
<keyword evidence="4 9" id="KW-0548">Nucleotidyltransferase</keyword>
<keyword evidence="3 9" id="KW-0808">Transferase</keyword>
<dbReference type="CDD" id="cd02508">
    <property type="entry name" value="ADP_Glucose_PP"/>
    <property type="match status" value="1"/>
</dbReference>
<keyword evidence="2 9" id="KW-0321">Glycogen metabolism</keyword>
<comment type="subunit">
    <text evidence="9">Homotetramer.</text>
</comment>
<comment type="caution">
    <text evidence="9">Lacks conserved residue(s) required for the propagation of feature annotation.</text>
</comment>
<evidence type="ECO:0000256" key="8">
    <source>
        <dbReference type="ARBA" id="ARBA00023277"/>
    </source>
</evidence>
<dbReference type="AlphaFoldDB" id="A0A932ZTT6"/>
<feature type="binding site" evidence="9">
    <location>
        <begin position="181"/>
        <end position="182"/>
    </location>
    <ligand>
        <name>alpha-D-glucose 1-phosphate</name>
        <dbReference type="ChEBI" id="CHEBI:58601"/>
    </ligand>
</feature>
<comment type="catalytic activity">
    <reaction evidence="9">
        <text>alpha-D-glucose 1-phosphate + ATP + H(+) = ADP-alpha-D-glucose + diphosphate</text>
        <dbReference type="Rhea" id="RHEA:12120"/>
        <dbReference type="ChEBI" id="CHEBI:15378"/>
        <dbReference type="ChEBI" id="CHEBI:30616"/>
        <dbReference type="ChEBI" id="CHEBI:33019"/>
        <dbReference type="ChEBI" id="CHEBI:57498"/>
        <dbReference type="ChEBI" id="CHEBI:58601"/>
        <dbReference type="EC" id="2.7.7.27"/>
    </reaction>
</comment>
<evidence type="ECO:0000256" key="6">
    <source>
        <dbReference type="ARBA" id="ARBA00022840"/>
    </source>
</evidence>
<keyword evidence="8 9" id="KW-0119">Carbohydrate metabolism</keyword>
<gene>
    <name evidence="9" type="primary">glgC</name>
    <name evidence="12" type="ORF">HY618_02000</name>
</gene>